<protein>
    <submittedName>
        <fullName evidence="2">Metallophosphoesterase</fullName>
    </submittedName>
</protein>
<gene>
    <name evidence="2" type="ORF">ACFSOZ_34010</name>
</gene>
<dbReference type="PANTHER" id="PTHR31302:SF0">
    <property type="entry name" value="TRANSMEMBRANE PROTEIN WITH METALLOPHOSPHOESTERASE DOMAIN"/>
    <property type="match status" value="1"/>
</dbReference>
<reference evidence="3" key="1">
    <citation type="journal article" date="2019" name="Int. J. Syst. Evol. Microbiol.">
        <title>The Global Catalogue of Microorganisms (GCM) 10K type strain sequencing project: providing services to taxonomists for standard genome sequencing and annotation.</title>
        <authorList>
            <consortium name="The Broad Institute Genomics Platform"/>
            <consortium name="The Broad Institute Genome Sequencing Center for Infectious Disease"/>
            <person name="Wu L."/>
            <person name="Ma J."/>
        </authorList>
    </citation>
    <scope>NUCLEOTIDE SEQUENCE [LARGE SCALE GENOMIC DNA]</scope>
    <source>
        <strain evidence="3">CGMCC 1.16225</strain>
    </source>
</reference>
<dbReference type="InterPro" id="IPR004843">
    <property type="entry name" value="Calcineurin-like_PHP"/>
</dbReference>
<evidence type="ECO:0000313" key="3">
    <source>
        <dbReference type="Proteomes" id="UP001597405"/>
    </source>
</evidence>
<organism evidence="2 3">
    <name type="scientific">Mesorhizobium newzealandense</name>
    <dbReference type="NCBI Taxonomy" id="1300302"/>
    <lineage>
        <taxon>Bacteria</taxon>
        <taxon>Pseudomonadati</taxon>
        <taxon>Pseudomonadota</taxon>
        <taxon>Alphaproteobacteria</taxon>
        <taxon>Hyphomicrobiales</taxon>
        <taxon>Phyllobacteriaceae</taxon>
        <taxon>Mesorhizobium</taxon>
    </lineage>
</organism>
<sequence length="441" mass="50220">MLLLHFSDIHFKKTEVGQPDDPNLALRSDIIKDVKRIRKEIGKPADGVLLTGDIAFAGHPAEYDFAYQWLEEKLCPAAGCKIEDVFVIPGNHDVDRKVETDPAQVLAREALRSKPATEVNGELRKWMRGKIAASVIFGPIQNYNRFAAKFLCPLRAYIDDDGTGDNPARPFACRDVPLNDGSTLRMWGFNTVLVSDIADDERRMLIDPAAAQIEEEDGVCHMVMAHHPFNWLKNRKDFEDRCNLVAKIQLFGHEHTRRVDEGKRYLRIRAGAMHPERDESDWKPGYNWIDIAVDRVEGKRKLAVKVWVRQYETDNFLAVPDQEGETVWVNSYDLPEWRAPAAPLVETNIGEKILPVLESQTMPMSAPPPSPPSVRSVTIKFFKLKEHEQRRLISQMKLDKSGDSELKDYELVIATVRRSQEQGILPDLDKLIDEALKEGKH</sequence>
<keyword evidence="3" id="KW-1185">Reference proteome</keyword>
<proteinExistence type="predicted"/>
<dbReference type="SUPFAM" id="SSF56300">
    <property type="entry name" value="Metallo-dependent phosphatases"/>
    <property type="match status" value="1"/>
</dbReference>
<name>A0ABW4UJU3_9HYPH</name>
<dbReference type="Pfam" id="PF00149">
    <property type="entry name" value="Metallophos"/>
    <property type="match status" value="1"/>
</dbReference>
<evidence type="ECO:0000259" key="1">
    <source>
        <dbReference type="Pfam" id="PF00149"/>
    </source>
</evidence>
<dbReference type="InterPro" id="IPR051158">
    <property type="entry name" value="Metallophosphoesterase_sf"/>
</dbReference>
<evidence type="ECO:0000313" key="2">
    <source>
        <dbReference type="EMBL" id="MFD1987436.1"/>
    </source>
</evidence>
<dbReference type="EMBL" id="JBHUGZ010000029">
    <property type="protein sequence ID" value="MFD1987436.1"/>
    <property type="molecule type" value="Genomic_DNA"/>
</dbReference>
<dbReference type="InterPro" id="IPR029052">
    <property type="entry name" value="Metallo-depent_PP-like"/>
</dbReference>
<dbReference type="Proteomes" id="UP001597405">
    <property type="component" value="Unassembled WGS sequence"/>
</dbReference>
<feature type="domain" description="Calcineurin-like phosphoesterase" evidence="1">
    <location>
        <begin position="1"/>
        <end position="256"/>
    </location>
</feature>
<dbReference type="Gene3D" id="3.60.21.10">
    <property type="match status" value="1"/>
</dbReference>
<accession>A0ABW4UJU3</accession>
<dbReference type="PANTHER" id="PTHR31302">
    <property type="entry name" value="TRANSMEMBRANE PROTEIN WITH METALLOPHOSPHOESTERASE DOMAIN-RELATED"/>
    <property type="match status" value="1"/>
</dbReference>
<comment type="caution">
    <text evidence="2">The sequence shown here is derived from an EMBL/GenBank/DDBJ whole genome shotgun (WGS) entry which is preliminary data.</text>
</comment>
<dbReference type="RefSeq" id="WP_379105453.1">
    <property type="nucleotide sequence ID" value="NZ_JBHUGZ010000029.1"/>
</dbReference>